<proteinExistence type="predicted"/>
<dbReference type="InterPro" id="IPR002937">
    <property type="entry name" value="Amino_oxidase"/>
</dbReference>
<dbReference type="GO" id="GO:0016491">
    <property type="term" value="F:oxidoreductase activity"/>
    <property type="evidence" value="ECO:0007669"/>
    <property type="project" value="InterPro"/>
</dbReference>
<dbReference type="Proteomes" id="UP000825729">
    <property type="component" value="Unassembled WGS sequence"/>
</dbReference>
<protein>
    <recommendedName>
        <fullName evidence="1">Amine oxidase domain-containing protein</fullName>
    </recommendedName>
</protein>
<name>A0AAV7E533_ARIFI</name>
<keyword evidence="3" id="KW-1185">Reference proteome</keyword>
<dbReference type="PANTHER" id="PTHR42923">
    <property type="entry name" value="PROTOPORPHYRINOGEN OXIDASE"/>
    <property type="match status" value="1"/>
</dbReference>
<sequence>MISASYWAVVRPPVLVAHPYYRDVKRRALVCRAEAIDTSHESGRKKVVVVGTGWAGLAAAHHLSKQEDVSVTMLDAGCPDEVGTSGFWYPYRNIFSLVDELGIRPFTNWTRSAKYSPEGLEVELPIYGDCPRLPAPFGALAYTQFRRLPVVDQLTSLPLMAAVVDFDNTDVAWRKYDPITARELFKQYGCSERLYQEAFNPILQVGLFAPAEQCSAAAALGMLYYFLLAHQKDFDVKWCRGTVNEKIFEPWVESMKLKNCQFHKNKTVIDFALDEETGGVSEVICGRESYPADAVILALGVSHLQEIVKKSSVLKTKQEFLNVMNLAAIDVVSVRMRLDRRIYIPKASNACFGFDESSGWTFFDLNAIYDEYKDEPVTVVAADFYYANQLLPLTDEQIVSKAKSYLSKCVKEFEDASVMQQEVFKYPKSVTHFFPGSYKYMMRGSTSFPNFFMAGDWIINRHGSWSQEKAYVSGLEAANRVVDYFGEGEFARIIPVEEDEPHIQALRNLNRSINEIRAQIPFSDFFLQ</sequence>
<dbReference type="SUPFAM" id="SSF51905">
    <property type="entry name" value="FAD/NAD(P)-binding domain"/>
    <property type="match status" value="1"/>
</dbReference>
<evidence type="ECO:0000313" key="2">
    <source>
        <dbReference type="EMBL" id="KAG9442876.1"/>
    </source>
</evidence>
<reference evidence="2 3" key="1">
    <citation type="submission" date="2021-07" db="EMBL/GenBank/DDBJ databases">
        <title>The Aristolochia fimbriata genome: insights into angiosperm evolution, floral development and chemical biosynthesis.</title>
        <authorList>
            <person name="Jiao Y."/>
        </authorList>
    </citation>
    <scope>NUCLEOTIDE SEQUENCE [LARGE SCALE GENOMIC DNA]</scope>
    <source>
        <strain evidence="2">IBCAS-2021</strain>
        <tissue evidence="2">Leaf</tissue>
    </source>
</reference>
<dbReference type="InterPro" id="IPR036188">
    <property type="entry name" value="FAD/NAD-bd_sf"/>
</dbReference>
<evidence type="ECO:0000259" key="1">
    <source>
        <dbReference type="Pfam" id="PF01593"/>
    </source>
</evidence>
<feature type="domain" description="Amine oxidase" evidence="1">
    <location>
        <begin position="77"/>
        <end position="481"/>
    </location>
</feature>
<accession>A0AAV7E533</accession>
<dbReference type="EMBL" id="JAINDJ010000007">
    <property type="protein sequence ID" value="KAG9442876.1"/>
    <property type="molecule type" value="Genomic_DNA"/>
</dbReference>
<dbReference type="Pfam" id="PF01593">
    <property type="entry name" value="Amino_oxidase"/>
    <property type="match status" value="1"/>
</dbReference>
<comment type="caution">
    <text evidence="2">The sequence shown here is derived from an EMBL/GenBank/DDBJ whole genome shotgun (WGS) entry which is preliminary data.</text>
</comment>
<dbReference type="AlphaFoldDB" id="A0AAV7E533"/>
<dbReference type="InterPro" id="IPR050464">
    <property type="entry name" value="Zeta_carotene_desat/Oxidored"/>
</dbReference>
<dbReference type="PANTHER" id="PTHR42923:SF24">
    <property type="entry name" value="OS04G0560500 PROTEIN"/>
    <property type="match status" value="1"/>
</dbReference>
<gene>
    <name evidence="2" type="ORF">H6P81_018730</name>
</gene>
<organism evidence="2 3">
    <name type="scientific">Aristolochia fimbriata</name>
    <name type="common">White veined hardy Dutchman's pipe vine</name>
    <dbReference type="NCBI Taxonomy" id="158543"/>
    <lineage>
        <taxon>Eukaryota</taxon>
        <taxon>Viridiplantae</taxon>
        <taxon>Streptophyta</taxon>
        <taxon>Embryophyta</taxon>
        <taxon>Tracheophyta</taxon>
        <taxon>Spermatophyta</taxon>
        <taxon>Magnoliopsida</taxon>
        <taxon>Magnoliidae</taxon>
        <taxon>Piperales</taxon>
        <taxon>Aristolochiaceae</taxon>
        <taxon>Aristolochia</taxon>
    </lineage>
</organism>
<dbReference type="Gene3D" id="3.50.50.60">
    <property type="entry name" value="FAD/NAD(P)-binding domain"/>
    <property type="match status" value="1"/>
</dbReference>
<evidence type="ECO:0000313" key="3">
    <source>
        <dbReference type="Proteomes" id="UP000825729"/>
    </source>
</evidence>